<dbReference type="RefSeq" id="WP_226189178.1">
    <property type="nucleotide sequence ID" value="NZ_JAJADQ010000012.1"/>
</dbReference>
<evidence type="ECO:0000256" key="1">
    <source>
        <dbReference type="SAM" id="MobiDB-lite"/>
    </source>
</evidence>
<evidence type="ECO:0000313" key="2">
    <source>
        <dbReference type="EMBL" id="MCB2379790.1"/>
    </source>
</evidence>
<sequence length="517" mass="54911">MAASNPIGITQPLMLQLQLLARQVFRPFNPANPENKVRTEEVLAYEEALIAALFTVTHANEILSGAGAPVASLGSLNDVYLNETTGDLSRKQATGWVYKFTMRGKDGKTPVKGKDYFDGEPGYTPIKGVDYRDGENGYTPIKGVDYQDGQNGADGNTINWQSYAPTNANPGRTGDAWYHLLSETQYALYECVGRPELSNGTDEFDIWRLRFTASAAPTGEVPVAGDAMLRSVYDPNNDGKISAALIEPTASRMFVEDTQIQSWDAREESAKKGQPGGYAGLDDNGKVPAEHLPGAVTGGDMMAATYDPDGDGKFSPGQIVTTAAARFVSDAERNTWNGKQGAAEKGQPNGYAALDATGKVPADQLPEATVGGDMLASTYDPDGDGKFAPAQILTSATARFVTDAEKASWNGKAPADVLSAMGYAASVTVDFATDNVRNLVLAGNLTISGTSNRGNARQKMIRIICDASSRTLAFPAGWDWLGEGAPAALPANKKGILSLYCFGPLESDVTAVFSLVK</sequence>
<feature type="region of interest" description="Disordered" evidence="1">
    <location>
        <begin position="265"/>
        <end position="287"/>
    </location>
</feature>
<dbReference type="EMBL" id="JAJADQ010000012">
    <property type="protein sequence ID" value="MCB2379790.1"/>
    <property type="molecule type" value="Genomic_DNA"/>
</dbReference>
<organism evidence="2 3">
    <name type="scientific">Hymenobacter nitidus</name>
    <dbReference type="NCBI Taxonomy" id="2880929"/>
    <lineage>
        <taxon>Bacteria</taxon>
        <taxon>Pseudomonadati</taxon>
        <taxon>Bacteroidota</taxon>
        <taxon>Cytophagia</taxon>
        <taxon>Cytophagales</taxon>
        <taxon>Hymenobacteraceae</taxon>
        <taxon>Hymenobacter</taxon>
    </lineage>
</organism>
<reference evidence="2" key="1">
    <citation type="submission" date="2021-10" db="EMBL/GenBank/DDBJ databases">
        <authorList>
            <person name="Dean J.D."/>
            <person name="Kim M.K."/>
            <person name="Newey C.N."/>
            <person name="Stoker T.S."/>
            <person name="Thompson D.W."/>
            <person name="Grose J.H."/>
        </authorList>
    </citation>
    <scope>NUCLEOTIDE SEQUENCE</scope>
    <source>
        <strain evidence="2">BT635</strain>
    </source>
</reference>
<name>A0ABS8AKL9_9BACT</name>
<gene>
    <name evidence="2" type="ORF">LGH70_19495</name>
</gene>
<comment type="caution">
    <text evidence="2">The sequence shown here is derived from an EMBL/GenBank/DDBJ whole genome shotgun (WGS) entry which is preliminary data.</text>
</comment>
<evidence type="ECO:0000313" key="3">
    <source>
        <dbReference type="Proteomes" id="UP001165297"/>
    </source>
</evidence>
<keyword evidence="3" id="KW-1185">Reference proteome</keyword>
<proteinExistence type="predicted"/>
<accession>A0ABS8AKL9</accession>
<protein>
    <submittedName>
        <fullName evidence="2">Uncharacterized protein</fullName>
    </submittedName>
</protein>
<dbReference type="Proteomes" id="UP001165297">
    <property type="component" value="Unassembled WGS sequence"/>
</dbReference>